<dbReference type="InterPro" id="IPR032675">
    <property type="entry name" value="LRR_dom_sf"/>
</dbReference>
<evidence type="ECO:0000313" key="1">
    <source>
        <dbReference type="EMBL" id="MED6146837.1"/>
    </source>
</evidence>
<dbReference type="InterPro" id="IPR052592">
    <property type="entry name" value="LRR-RLK"/>
</dbReference>
<gene>
    <name evidence="1" type="ORF">PIB30_038313</name>
</gene>
<dbReference type="PANTHER" id="PTHR48054:SF21">
    <property type="entry name" value="KINASE FAMILY WITH LEUCINE-RICH REPEAT DOMAIN-CONTAINING PROTEIN"/>
    <property type="match status" value="1"/>
</dbReference>
<dbReference type="InterPro" id="IPR001611">
    <property type="entry name" value="Leu-rich_rpt"/>
</dbReference>
<proteinExistence type="predicted"/>
<evidence type="ECO:0000313" key="2">
    <source>
        <dbReference type="Proteomes" id="UP001341840"/>
    </source>
</evidence>
<dbReference type="EMBL" id="JASCZI010090818">
    <property type="protein sequence ID" value="MED6146837.1"/>
    <property type="molecule type" value="Genomic_DNA"/>
</dbReference>
<dbReference type="Pfam" id="PF00560">
    <property type="entry name" value="LRR_1"/>
    <property type="match status" value="1"/>
</dbReference>
<accession>A0ABU6TDP2</accession>
<reference evidence="1 2" key="1">
    <citation type="journal article" date="2023" name="Plants (Basel)">
        <title>Bridging the Gap: Combining Genomics and Transcriptomics Approaches to Understand Stylosanthes scabra, an Orphan Legume from the Brazilian Caatinga.</title>
        <authorList>
            <person name="Ferreira-Neto J.R.C."/>
            <person name="da Silva M.D."/>
            <person name="Binneck E."/>
            <person name="de Melo N.F."/>
            <person name="da Silva R.H."/>
            <person name="de Melo A.L.T.M."/>
            <person name="Pandolfi V."/>
            <person name="Bustamante F.O."/>
            <person name="Brasileiro-Vidal A.C."/>
            <person name="Benko-Iseppon A.M."/>
        </authorList>
    </citation>
    <scope>NUCLEOTIDE SEQUENCE [LARGE SCALE GENOMIC DNA]</scope>
    <source>
        <tissue evidence="1">Leaves</tissue>
    </source>
</reference>
<protein>
    <submittedName>
        <fullName evidence="1">Uncharacterized protein</fullName>
    </submittedName>
</protein>
<comment type="caution">
    <text evidence="1">The sequence shown here is derived from an EMBL/GenBank/DDBJ whole genome shotgun (WGS) entry which is preliminary data.</text>
</comment>
<dbReference type="SUPFAM" id="SSF52058">
    <property type="entry name" value="L domain-like"/>
    <property type="match status" value="1"/>
</dbReference>
<name>A0ABU6TDP2_9FABA</name>
<keyword evidence="2" id="KW-1185">Reference proteome</keyword>
<dbReference type="Gene3D" id="3.80.10.10">
    <property type="entry name" value="Ribonuclease Inhibitor"/>
    <property type="match status" value="1"/>
</dbReference>
<sequence>MLHLSHKRRRVSSLFVEVDHRRFVLGSERMRVSLRERNLTYLYLYQNKLFGVIPNSVQALNLARVDLNMNNLTVLLFYFNPLSGDEILNGLGLLPKLSNFSVYENKFNGTLPVEFSRYLRLVGFEVKNNQLSGGLPDHLCDSGVLRVVVTPLTLAINTSPSPSHRNFSIIASTTAAPPLLSRH</sequence>
<organism evidence="1 2">
    <name type="scientific">Stylosanthes scabra</name>
    <dbReference type="NCBI Taxonomy" id="79078"/>
    <lineage>
        <taxon>Eukaryota</taxon>
        <taxon>Viridiplantae</taxon>
        <taxon>Streptophyta</taxon>
        <taxon>Embryophyta</taxon>
        <taxon>Tracheophyta</taxon>
        <taxon>Spermatophyta</taxon>
        <taxon>Magnoliopsida</taxon>
        <taxon>eudicotyledons</taxon>
        <taxon>Gunneridae</taxon>
        <taxon>Pentapetalae</taxon>
        <taxon>rosids</taxon>
        <taxon>fabids</taxon>
        <taxon>Fabales</taxon>
        <taxon>Fabaceae</taxon>
        <taxon>Papilionoideae</taxon>
        <taxon>50 kb inversion clade</taxon>
        <taxon>dalbergioids sensu lato</taxon>
        <taxon>Dalbergieae</taxon>
        <taxon>Pterocarpus clade</taxon>
        <taxon>Stylosanthes</taxon>
    </lineage>
</organism>
<dbReference type="Proteomes" id="UP001341840">
    <property type="component" value="Unassembled WGS sequence"/>
</dbReference>
<dbReference type="PANTHER" id="PTHR48054">
    <property type="entry name" value="RECEPTOR KINASE-LIKE PROTEIN XA21"/>
    <property type="match status" value="1"/>
</dbReference>